<evidence type="ECO:0000313" key="1">
    <source>
        <dbReference type="EMBL" id="EYB91776.1"/>
    </source>
</evidence>
<accession>A0A016SN11</accession>
<proteinExistence type="predicted"/>
<evidence type="ECO:0000313" key="2">
    <source>
        <dbReference type="Proteomes" id="UP000024635"/>
    </source>
</evidence>
<sequence length="78" mass="8753">MNTFNHAQHCLYPAATDGYEITHPSYGVSRRRNHGWRHASARCTRNSSVLTCVSEEFPGAACIVDITQGKRVDTPQNY</sequence>
<comment type="caution">
    <text evidence="1">The sequence shown here is derived from an EMBL/GenBank/DDBJ whole genome shotgun (WGS) entry which is preliminary data.</text>
</comment>
<gene>
    <name evidence="1" type="primary">Acey_s0202.g1783</name>
    <name evidence="1" type="ORF">Y032_0202g1783</name>
</gene>
<reference evidence="2" key="1">
    <citation type="journal article" date="2015" name="Nat. Genet.">
        <title>The genome and transcriptome of the zoonotic hookworm Ancylostoma ceylanicum identify infection-specific gene families.</title>
        <authorList>
            <person name="Schwarz E.M."/>
            <person name="Hu Y."/>
            <person name="Antoshechkin I."/>
            <person name="Miller M.M."/>
            <person name="Sternberg P.W."/>
            <person name="Aroian R.V."/>
        </authorList>
    </citation>
    <scope>NUCLEOTIDE SEQUENCE</scope>
    <source>
        <strain evidence="2">HY135</strain>
    </source>
</reference>
<organism evidence="1 2">
    <name type="scientific">Ancylostoma ceylanicum</name>
    <dbReference type="NCBI Taxonomy" id="53326"/>
    <lineage>
        <taxon>Eukaryota</taxon>
        <taxon>Metazoa</taxon>
        <taxon>Ecdysozoa</taxon>
        <taxon>Nematoda</taxon>
        <taxon>Chromadorea</taxon>
        <taxon>Rhabditida</taxon>
        <taxon>Rhabditina</taxon>
        <taxon>Rhabditomorpha</taxon>
        <taxon>Strongyloidea</taxon>
        <taxon>Ancylostomatidae</taxon>
        <taxon>Ancylostomatinae</taxon>
        <taxon>Ancylostoma</taxon>
    </lineage>
</organism>
<dbReference type="AlphaFoldDB" id="A0A016SN11"/>
<dbReference type="Proteomes" id="UP000024635">
    <property type="component" value="Unassembled WGS sequence"/>
</dbReference>
<keyword evidence="2" id="KW-1185">Reference proteome</keyword>
<name>A0A016SN11_9BILA</name>
<protein>
    <submittedName>
        <fullName evidence="1">Uncharacterized protein</fullName>
    </submittedName>
</protein>
<dbReference type="EMBL" id="JARK01001538">
    <property type="protein sequence ID" value="EYB91776.1"/>
    <property type="molecule type" value="Genomic_DNA"/>
</dbReference>